<organism evidence="2 3">
    <name type="scientific">Tulasnella calospora MUT 4182</name>
    <dbReference type="NCBI Taxonomy" id="1051891"/>
    <lineage>
        <taxon>Eukaryota</taxon>
        <taxon>Fungi</taxon>
        <taxon>Dikarya</taxon>
        <taxon>Basidiomycota</taxon>
        <taxon>Agaricomycotina</taxon>
        <taxon>Agaricomycetes</taxon>
        <taxon>Cantharellales</taxon>
        <taxon>Tulasnellaceae</taxon>
        <taxon>Tulasnella</taxon>
    </lineage>
</organism>
<name>A0A0C3QE86_9AGAM</name>
<sequence>MAPFSSMLKPKKGKKPRPLTPPSPSSFVSPRSPSWHEQAFSQHTKTRQPSGSRPRSRSRDNIAPKGDDELAP</sequence>
<feature type="compositionally biased region" description="Basic and acidic residues" evidence="1">
    <location>
        <begin position="57"/>
        <end position="72"/>
    </location>
</feature>
<dbReference type="EMBL" id="KN823068">
    <property type="protein sequence ID" value="KIO24136.1"/>
    <property type="molecule type" value="Genomic_DNA"/>
</dbReference>
<dbReference type="Proteomes" id="UP000054248">
    <property type="component" value="Unassembled WGS sequence"/>
</dbReference>
<keyword evidence="3" id="KW-1185">Reference proteome</keyword>
<evidence type="ECO:0000313" key="2">
    <source>
        <dbReference type="EMBL" id="KIO24136.1"/>
    </source>
</evidence>
<reference evidence="3" key="2">
    <citation type="submission" date="2015-01" db="EMBL/GenBank/DDBJ databases">
        <title>Evolutionary Origins and Diversification of the Mycorrhizal Mutualists.</title>
        <authorList>
            <consortium name="DOE Joint Genome Institute"/>
            <consortium name="Mycorrhizal Genomics Consortium"/>
            <person name="Kohler A."/>
            <person name="Kuo A."/>
            <person name="Nagy L.G."/>
            <person name="Floudas D."/>
            <person name="Copeland A."/>
            <person name="Barry K.W."/>
            <person name="Cichocki N."/>
            <person name="Veneault-Fourrey C."/>
            <person name="LaButti K."/>
            <person name="Lindquist E.A."/>
            <person name="Lipzen A."/>
            <person name="Lundell T."/>
            <person name="Morin E."/>
            <person name="Murat C."/>
            <person name="Riley R."/>
            <person name="Ohm R."/>
            <person name="Sun H."/>
            <person name="Tunlid A."/>
            <person name="Henrissat B."/>
            <person name="Grigoriev I.V."/>
            <person name="Hibbett D.S."/>
            <person name="Martin F."/>
        </authorList>
    </citation>
    <scope>NUCLEOTIDE SEQUENCE [LARGE SCALE GENOMIC DNA]</scope>
    <source>
        <strain evidence="3">MUT 4182</strain>
    </source>
</reference>
<accession>A0A0C3QE86</accession>
<dbReference type="HOGENOM" id="CLU_2747207_0_0_1"/>
<protein>
    <submittedName>
        <fullName evidence="2">Uncharacterized protein</fullName>
    </submittedName>
</protein>
<feature type="non-terminal residue" evidence="2">
    <location>
        <position position="72"/>
    </location>
</feature>
<feature type="region of interest" description="Disordered" evidence="1">
    <location>
        <begin position="1"/>
        <end position="72"/>
    </location>
</feature>
<evidence type="ECO:0000313" key="3">
    <source>
        <dbReference type="Proteomes" id="UP000054248"/>
    </source>
</evidence>
<evidence type="ECO:0000256" key="1">
    <source>
        <dbReference type="SAM" id="MobiDB-lite"/>
    </source>
</evidence>
<reference evidence="2 3" key="1">
    <citation type="submission" date="2014-04" db="EMBL/GenBank/DDBJ databases">
        <authorList>
            <consortium name="DOE Joint Genome Institute"/>
            <person name="Kuo A."/>
            <person name="Girlanda M."/>
            <person name="Perotto S."/>
            <person name="Kohler A."/>
            <person name="Nagy L.G."/>
            <person name="Floudas D."/>
            <person name="Copeland A."/>
            <person name="Barry K.W."/>
            <person name="Cichocki N."/>
            <person name="Veneault-Fourrey C."/>
            <person name="LaButti K."/>
            <person name="Lindquist E.A."/>
            <person name="Lipzen A."/>
            <person name="Lundell T."/>
            <person name="Morin E."/>
            <person name="Murat C."/>
            <person name="Sun H."/>
            <person name="Tunlid A."/>
            <person name="Henrissat B."/>
            <person name="Grigoriev I.V."/>
            <person name="Hibbett D.S."/>
            <person name="Martin F."/>
            <person name="Nordberg H.P."/>
            <person name="Cantor M.N."/>
            <person name="Hua S.X."/>
        </authorList>
    </citation>
    <scope>NUCLEOTIDE SEQUENCE [LARGE SCALE GENOMIC DNA]</scope>
    <source>
        <strain evidence="2 3">MUT 4182</strain>
    </source>
</reference>
<gene>
    <name evidence="2" type="ORF">M407DRAFT_26490</name>
</gene>
<dbReference type="AlphaFoldDB" id="A0A0C3QE86"/>
<proteinExistence type="predicted"/>